<dbReference type="InterPro" id="IPR043502">
    <property type="entry name" value="DNA/RNA_pol_sf"/>
</dbReference>
<dbReference type="PANTHER" id="PTHR31511:SF12">
    <property type="entry name" value="RHO TERMINATION FACTOR N-TERMINAL DOMAIN-CONTAINING PROTEIN"/>
    <property type="match status" value="1"/>
</dbReference>
<accession>A0A8H3QZ18</accession>
<dbReference type="SUPFAM" id="SSF56672">
    <property type="entry name" value="DNA/RNA polymerases"/>
    <property type="match status" value="1"/>
</dbReference>
<dbReference type="PANTHER" id="PTHR31511">
    <property type="entry name" value="PROTEIN CBG23764"/>
    <property type="match status" value="1"/>
</dbReference>
<comment type="caution">
    <text evidence="1">The sequence shown here is derived from an EMBL/GenBank/DDBJ whole genome shotgun (WGS) entry which is preliminary data.</text>
</comment>
<dbReference type="AlphaFoldDB" id="A0A8H3QZ18"/>
<sequence length="520" mass="60385">MGKASVTLNKPIIVGASVLDLSKLHMYEFWYGYVKEKYGDKARLEYMNTDSYIFETETEDIYRNMAERPDFFNLNEDQTVGNYKDETPGNTISLFTHIWAKLYYYVLAECNPDGKTTNSKHKGISKKGMCEMATDTYFPSLGGTLLDDPVDEAKIFDLMTQVYLNCLFEDAMSTSKALAKMVLTANVTIDSIRKYLNYNNIPNAFYDKMFDENIDTEKQEAFNEFIKEYGEREEDWTIYDNDWHDWDDLFCEIKTHWNTKAVKYWREKILKRFVYSLPSVSNPTSLFHVLLQSNVIYLPQLISLIELPYYPLELQSEIWGPSRTWPDGIYWSVRGRSPCEKQYIKHVGVCGSSANFPAKILPVSASLRNQDYLEKVLQEDYKISSGDITLIPQFKPVTCPVDENSPEFKLCIDDILRRIRNMGPVVDSNEAIRCDACDMNINMNKKKRKVDEAFDPDYEYVYGIVSTGTDWYFILHSTEGIYSTSRTEYRISLTEDALKDDTELRKNVKRVLEVIVGLEQ</sequence>
<organism evidence="1 2">
    <name type="scientific">Rhizophagus clarus</name>
    <dbReference type="NCBI Taxonomy" id="94130"/>
    <lineage>
        <taxon>Eukaryota</taxon>
        <taxon>Fungi</taxon>
        <taxon>Fungi incertae sedis</taxon>
        <taxon>Mucoromycota</taxon>
        <taxon>Glomeromycotina</taxon>
        <taxon>Glomeromycetes</taxon>
        <taxon>Glomerales</taxon>
        <taxon>Glomeraceae</taxon>
        <taxon>Rhizophagus</taxon>
    </lineage>
</organism>
<dbReference type="OrthoDB" id="6602337at2759"/>
<name>A0A8H3QZ18_9GLOM</name>
<proteinExistence type="predicted"/>
<reference evidence="1" key="1">
    <citation type="submission" date="2019-10" db="EMBL/GenBank/DDBJ databases">
        <title>Conservation and host-specific expression of non-tandemly repeated heterogenous ribosome RNA gene in arbuscular mycorrhizal fungi.</title>
        <authorList>
            <person name="Maeda T."/>
            <person name="Kobayashi Y."/>
            <person name="Nakagawa T."/>
            <person name="Ezawa T."/>
            <person name="Yamaguchi K."/>
            <person name="Bino T."/>
            <person name="Nishimoto Y."/>
            <person name="Shigenobu S."/>
            <person name="Kawaguchi M."/>
        </authorList>
    </citation>
    <scope>NUCLEOTIDE SEQUENCE</scope>
    <source>
        <strain evidence="1">HR1</strain>
    </source>
</reference>
<evidence type="ECO:0000313" key="2">
    <source>
        <dbReference type="Proteomes" id="UP000615446"/>
    </source>
</evidence>
<dbReference type="EMBL" id="BLAL01000261">
    <property type="protein sequence ID" value="GES97685.1"/>
    <property type="molecule type" value="Genomic_DNA"/>
</dbReference>
<gene>
    <name evidence="1" type="ORF">RCL2_002426600</name>
</gene>
<evidence type="ECO:0000313" key="1">
    <source>
        <dbReference type="EMBL" id="GES97685.1"/>
    </source>
</evidence>
<protein>
    <submittedName>
        <fullName evidence="1">Uncharacterized protein</fullName>
    </submittedName>
</protein>
<dbReference type="Proteomes" id="UP000615446">
    <property type="component" value="Unassembled WGS sequence"/>
</dbReference>